<dbReference type="FunFam" id="3.40.50.170:FF:000007">
    <property type="entry name" value="Phosphoribosylglycinamide formyltransferase"/>
    <property type="match status" value="1"/>
</dbReference>
<dbReference type="NCBIfam" id="TIGR00639">
    <property type="entry name" value="PurN"/>
    <property type="match status" value="1"/>
</dbReference>
<dbReference type="InterPro" id="IPR002376">
    <property type="entry name" value="Formyl_transf_N"/>
</dbReference>
<dbReference type="InterPro" id="IPR004607">
    <property type="entry name" value="GART"/>
</dbReference>
<gene>
    <name evidence="6" type="ORF">MNBD_GAMMA08-1494</name>
</gene>
<dbReference type="SUPFAM" id="SSF53328">
    <property type="entry name" value="Formyltransferase"/>
    <property type="match status" value="1"/>
</dbReference>
<dbReference type="EC" id="2.1.2.2" evidence="2"/>
<dbReference type="GO" id="GO:0005829">
    <property type="term" value="C:cytosol"/>
    <property type="evidence" value="ECO:0007669"/>
    <property type="project" value="TreeGrafter"/>
</dbReference>
<evidence type="ECO:0000259" key="5">
    <source>
        <dbReference type="Pfam" id="PF00551"/>
    </source>
</evidence>
<reference evidence="6" key="1">
    <citation type="submission" date="2018-06" db="EMBL/GenBank/DDBJ databases">
        <authorList>
            <person name="Zhirakovskaya E."/>
        </authorList>
    </citation>
    <scope>NUCLEOTIDE SEQUENCE</scope>
</reference>
<dbReference type="InterPro" id="IPR036477">
    <property type="entry name" value="Formyl_transf_N_sf"/>
</dbReference>
<evidence type="ECO:0000313" key="6">
    <source>
        <dbReference type="EMBL" id="VAW59745.1"/>
    </source>
</evidence>
<evidence type="ECO:0000256" key="3">
    <source>
        <dbReference type="ARBA" id="ARBA00022679"/>
    </source>
</evidence>
<dbReference type="HAMAP" id="MF_01930">
    <property type="entry name" value="PurN"/>
    <property type="match status" value="1"/>
</dbReference>
<sequence length="221" mass="24941">MDHPRLNIVVLISGSGSNLQAIIDAISAKKLHANITAVISNRPNVKGLARAQAANIPAITLDHKQFENRQSFDQQLIKEIDQHQPDLIILAGFMRILSDDFVTHFNGRMLNIHPSLLPEFKGLNTHQRAIDAGVKQHGVSVHYVSNELDGGPLVLQAFIDVSETDTAETLQQRVHQQEHIIYPMVIEWIAQQRLEVINQHIYLDKKLLETPAKWINNKLIN</sequence>
<evidence type="ECO:0000256" key="1">
    <source>
        <dbReference type="ARBA" id="ARBA00005054"/>
    </source>
</evidence>
<feature type="domain" description="Formyl transferase N-terminal" evidence="5">
    <location>
        <begin position="7"/>
        <end position="186"/>
    </location>
</feature>
<organism evidence="6">
    <name type="scientific">hydrothermal vent metagenome</name>
    <dbReference type="NCBI Taxonomy" id="652676"/>
    <lineage>
        <taxon>unclassified sequences</taxon>
        <taxon>metagenomes</taxon>
        <taxon>ecological metagenomes</taxon>
    </lineage>
</organism>
<protein>
    <recommendedName>
        <fullName evidence="2">phosphoribosylglycinamide formyltransferase 1</fullName>
        <ecNumber evidence="2">2.1.2.2</ecNumber>
    </recommendedName>
</protein>
<dbReference type="EMBL" id="UOFH01000103">
    <property type="protein sequence ID" value="VAW59745.1"/>
    <property type="molecule type" value="Genomic_DNA"/>
</dbReference>
<dbReference type="Pfam" id="PF00551">
    <property type="entry name" value="Formyl_trans_N"/>
    <property type="match status" value="1"/>
</dbReference>
<evidence type="ECO:0000256" key="2">
    <source>
        <dbReference type="ARBA" id="ARBA00012254"/>
    </source>
</evidence>
<keyword evidence="4" id="KW-0658">Purine biosynthesis</keyword>
<dbReference type="GO" id="GO:0004644">
    <property type="term" value="F:phosphoribosylglycinamide formyltransferase activity"/>
    <property type="evidence" value="ECO:0007669"/>
    <property type="project" value="UniProtKB-EC"/>
</dbReference>
<name>A0A3B0WUS9_9ZZZZ</name>
<dbReference type="GO" id="GO:0006189">
    <property type="term" value="P:'de novo' IMP biosynthetic process"/>
    <property type="evidence" value="ECO:0007669"/>
    <property type="project" value="InterPro"/>
</dbReference>
<accession>A0A3B0WUS9</accession>
<dbReference type="AlphaFoldDB" id="A0A3B0WUS9"/>
<dbReference type="Gene3D" id="3.40.50.170">
    <property type="entry name" value="Formyl transferase, N-terminal domain"/>
    <property type="match status" value="1"/>
</dbReference>
<dbReference type="CDD" id="cd08645">
    <property type="entry name" value="FMT_core_GART"/>
    <property type="match status" value="1"/>
</dbReference>
<proteinExistence type="inferred from homology"/>
<dbReference type="PANTHER" id="PTHR43369">
    <property type="entry name" value="PHOSPHORIBOSYLGLYCINAMIDE FORMYLTRANSFERASE"/>
    <property type="match status" value="1"/>
</dbReference>
<evidence type="ECO:0000256" key="4">
    <source>
        <dbReference type="ARBA" id="ARBA00022755"/>
    </source>
</evidence>
<keyword evidence="3 6" id="KW-0808">Transferase</keyword>
<comment type="pathway">
    <text evidence="1">Purine metabolism; IMP biosynthesis via de novo pathway; N(2)-formyl-N(1)-(5-phospho-D-ribosyl)glycinamide from N(1)-(5-phospho-D-ribosyl)glycinamide (10-formyl THF route): step 1/1.</text>
</comment>
<dbReference type="PANTHER" id="PTHR43369:SF2">
    <property type="entry name" value="PHOSPHORIBOSYLGLYCINAMIDE FORMYLTRANSFERASE"/>
    <property type="match status" value="1"/>
</dbReference>